<comment type="similarity">
    <text evidence="5">Belongs to the SAT4 family.</text>
</comment>
<dbReference type="Pfam" id="PF20684">
    <property type="entry name" value="Fung_rhodopsin"/>
    <property type="match status" value="1"/>
</dbReference>
<evidence type="ECO:0000313" key="10">
    <source>
        <dbReference type="Proteomes" id="UP000578531"/>
    </source>
</evidence>
<feature type="transmembrane region" description="Helical" evidence="7">
    <location>
        <begin position="186"/>
        <end position="207"/>
    </location>
</feature>
<keyword evidence="3 7" id="KW-1133">Transmembrane helix</keyword>
<feature type="transmembrane region" description="Helical" evidence="7">
    <location>
        <begin position="98"/>
        <end position="122"/>
    </location>
</feature>
<dbReference type="PANTHER" id="PTHR33048">
    <property type="entry name" value="PTH11-LIKE INTEGRAL MEMBRANE PROTEIN (AFU_ORTHOLOGUE AFUA_5G11245)"/>
    <property type="match status" value="1"/>
</dbReference>
<evidence type="ECO:0000256" key="6">
    <source>
        <dbReference type="SAM" id="MobiDB-lite"/>
    </source>
</evidence>
<dbReference type="EMBL" id="JACCJC010000047">
    <property type="protein sequence ID" value="KAF6232630.1"/>
    <property type="molecule type" value="Genomic_DNA"/>
</dbReference>
<dbReference type="RefSeq" id="XP_037162056.1">
    <property type="nucleotide sequence ID" value="XM_037311189.1"/>
</dbReference>
<name>A0A8H6FQ56_9LECA</name>
<feature type="transmembrane region" description="Helical" evidence="7">
    <location>
        <begin position="56"/>
        <end position="78"/>
    </location>
</feature>
<organism evidence="9 10">
    <name type="scientific">Letharia columbiana</name>
    <dbReference type="NCBI Taxonomy" id="112416"/>
    <lineage>
        <taxon>Eukaryota</taxon>
        <taxon>Fungi</taxon>
        <taxon>Dikarya</taxon>
        <taxon>Ascomycota</taxon>
        <taxon>Pezizomycotina</taxon>
        <taxon>Lecanoromycetes</taxon>
        <taxon>OSLEUM clade</taxon>
        <taxon>Lecanoromycetidae</taxon>
        <taxon>Lecanorales</taxon>
        <taxon>Lecanorineae</taxon>
        <taxon>Parmeliaceae</taxon>
        <taxon>Letharia</taxon>
    </lineage>
</organism>
<sequence>MSFELPPNNFSQAELNASNKSPVYVAVAVGFAFATGSVILRTLARRKSKATFGWDDYSIIFALSLLYALDVSAVLSAAKYGLGRHLPAVLSTVVPFQKLGIVVLTLWLATAAATKASLLLLYYRLFSPSRRFRLAVRLGAVIVFGQWFSLTCITIFQCRPVAAFWNRAIRDAKCINLPHFTITSGVLNLLTDVLILCLPIPMVWGLNTTKAQRVTLTSIFLLGIFVCVISIVRISKLAAVNYDDPTWRLVDVYVWTNLEASVGITSACLPTLRPLLGSFFPGASTAESSDKKDSQPSSQRAAKAQFHRLFEESGPEVTPQSFTRGTNDPWTSPDLAGGNELSSMDRAPTGPLHSVNSTSQTEDPHYPTRSTRRANYE</sequence>
<evidence type="ECO:0000256" key="1">
    <source>
        <dbReference type="ARBA" id="ARBA00004141"/>
    </source>
</evidence>
<keyword evidence="10" id="KW-1185">Reference proteome</keyword>
<protein>
    <recommendedName>
        <fullName evidence="8">Rhodopsin domain-containing protein</fullName>
    </recommendedName>
</protein>
<dbReference type="GeneID" id="59290950"/>
<feature type="domain" description="Rhodopsin" evidence="8">
    <location>
        <begin position="40"/>
        <end position="276"/>
    </location>
</feature>
<evidence type="ECO:0000256" key="4">
    <source>
        <dbReference type="ARBA" id="ARBA00023136"/>
    </source>
</evidence>
<dbReference type="OrthoDB" id="5417844at2759"/>
<keyword evidence="4 7" id="KW-0472">Membrane</keyword>
<evidence type="ECO:0000256" key="5">
    <source>
        <dbReference type="ARBA" id="ARBA00038359"/>
    </source>
</evidence>
<feature type="region of interest" description="Disordered" evidence="6">
    <location>
        <begin position="310"/>
        <end position="377"/>
    </location>
</feature>
<dbReference type="InterPro" id="IPR049326">
    <property type="entry name" value="Rhodopsin_dom_fungi"/>
</dbReference>
<dbReference type="InterPro" id="IPR052337">
    <property type="entry name" value="SAT4-like"/>
</dbReference>
<comment type="subcellular location">
    <subcellularLocation>
        <location evidence="1">Membrane</location>
        <topology evidence="1">Multi-pass membrane protein</topology>
    </subcellularLocation>
</comment>
<feature type="transmembrane region" description="Helical" evidence="7">
    <location>
        <begin position="23"/>
        <end position="44"/>
    </location>
</feature>
<accession>A0A8H6FQ56</accession>
<evidence type="ECO:0000256" key="2">
    <source>
        <dbReference type="ARBA" id="ARBA00022692"/>
    </source>
</evidence>
<comment type="caution">
    <text evidence="9">The sequence shown here is derived from an EMBL/GenBank/DDBJ whole genome shotgun (WGS) entry which is preliminary data.</text>
</comment>
<evidence type="ECO:0000313" key="9">
    <source>
        <dbReference type="EMBL" id="KAF6232630.1"/>
    </source>
</evidence>
<gene>
    <name evidence="9" type="ORF">HO173_009298</name>
</gene>
<reference evidence="9 10" key="1">
    <citation type="journal article" date="2020" name="Genomics">
        <title>Complete, high-quality genomes from long-read metagenomic sequencing of two wolf lichen thalli reveals enigmatic genome architecture.</title>
        <authorList>
            <person name="McKenzie S.K."/>
            <person name="Walston R.F."/>
            <person name="Allen J.L."/>
        </authorList>
    </citation>
    <scope>NUCLEOTIDE SEQUENCE [LARGE SCALE GENOMIC DNA]</scope>
    <source>
        <strain evidence="9">WasteWater2</strain>
    </source>
</reference>
<dbReference type="GO" id="GO:0016020">
    <property type="term" value="C:membrane"/>
    <property type="evidence" value="ECO:0007669"/>
    <property type="project" value="UniProtKB-SubCell"/>
</dbReference>
<dbReference type="PANTHER" id="PTHR33048:SF47">
    <property type="entry name" value="INTEGRAL MEMBRANE PROTEIN-RELATED"/>
    <property type="match status" value="1"/>
</dbReference>
<feature type="transmembrane region" description="Helical" evidence="7">
    <location>
        <begin position="134"/>
        <end position="156"/>
    </location>
</feature>
<evidence type="ECO:0000256" key="3">
    <source>
        <dbReference type="ARBA" id="ARBA00022989"/>
    </source>
</evidence>
<dbReference type="Proteomes" id="UP000578531">
    <property type="component" value="Unassembled WGS sequence"/>
</dbReference>
<evidence type="ECO:0000259" key="8">
    <source>
        <dbReference type="Pfam" id="PF20684"/>
    </source>
</evidence>
<proteinExistence type="inferred from homology"/>
<evidence type="ECO:0000256" key="7">
    <source>
        <dbReference type="SAM" id="Phobius"/>
    </source>
</evidence>
<feature type="compositionally biased region" description="Polar residues" evidence="6">
    <location>
        <begin position="318"/>
        <end position="330"/>
    </location>
</feature>
<dbReference type="AlphaFoldDB" id="A0A8H6FQ56"/>
<feature type="transmembrane region" description="Helical" evidence="7">
    <location>
        <begin position="214"/>
        <end position="232"/>
    </location>
</feature>
<keyword evidence="2 7" id="KW-0812">Transmembrane</keyword>